<accession>A0ABQ4QNT4</accession>
<evidence type="ECO:0000313" key="2">
    <source>
        <dbReference type="EMBL" id="GJD46938.1"/>
    </source>
</evidence>
<dbReference type="RefSeq" id="WP_238273159.1">
    <property type="nucleotide sequence ID" value="NZ_BPQG01000100.1"/>
</dbReference>
<keyword evidence="3" id="KW-1185">Reference proteome</keyword>
<keyword evidence="1" id="KW-1133">Transmembrane helix</keyword>
<keyword evidence="1" id="KW-0812">Transmembrane</keyword>
<dbReference type="Proteomes" id="UP001055117">
    <property type="component" value="Unassembled WGS sequence"/>
</dbReference>
<evidence type="ECO:0000256" key="1">
    <source>
        <dbReference type="SAM" id="Phobius"/>
    </source>
</evidence>
<evidence type="ECO:0000313" key="3">
    <source>
        <dbReference type="Proteomes" id="UP001055117"/>
    </source>
</evidence>
<comment type="caution">
    <text evidence="2">The sequence shown here is derived from an EMBL/GenBank/DDBJ whole genome shotgun (WGS) entry which is preliminary data.</text>
</comment>
<dbReference type="Pfam" id="PF05137">
    <property type="entry name" value="PilN"/>
    <property type="match status" value="1"/>
</dbReference>
<sequence length="355" mass="37819">MTLSTGMMPATIRPAATAVQTIGAALLDSFVATLRPLVARFSTGVSHVVVIAPDGLMLYSLRKERLGTPLHLADNVRAPEAFHAGAVQLRLPPEVFLTRSLRLPDAGRSYLQPIIAHRLERLTPWRADHVLYAYSVVDGVSEDGTIGVDLLATSVDLVAPFLARLAGAGLTATALGSAAEPLDAPLRFDLYKGRTQAADGRLRARIGRGFAILLGGLATTCLFSAIVAASATSDAEDVQQRLSALRTKLALRGGSGTSRERALIEGKRVDTATIVLIDKLSHALPDDTVLRELDIEPTRIRLVGRSVDAPALIARLEVDAGLKNPRFAAPVIRDADKRDAFDLVAIRGDVPDAAR</sequence>
<dbReference type="InterPro" id="IPR007813">
    <property type="entry name" value="PilN"/>
</dbReference>
<dbReference type="EMBL" id="BPQG01000100">
    <property type="protein sequence ID" value="GJD46938.1"/>
    <property type="molecule type" value="Genomic_DNA"/>
</dbReference>
<reference evidence="2 3" key="1">
    <citation type="journal article" date="2021" name="Front. Microbiol.">
        <title>Comprehensive Comparative Genomics and Phenotyping of Methylobacterium Species.</title>
        <authorList>
            <person name="Alessa O."/>
            <person name="Ogura Y."/>
            <person name="Fujitani Y."/>
            <person name="Takami H."/>
            <person name="Hayashi T."/>
            <person name="Sahin N."/>
            <person name="Tani A."/>
        </authorList>
    </citation>
    <scope>NUCLEOTIDE SEQUENCE [LARGE SCALE GENOMIC DNA]</scope>
    <source>
        <strain evidence="2 3">DSM 23679</strain>
    </source>
</reference>
<proteinExistence type="predicted"/>
<feature type="transmembrane region" description="Helical" evidence="1">
    <location>
        <begin position="210"/>
        <end position="231"/>
    </location>
</feature>
<gene>
    <name evidence="2" type="ORF">AFCDBAGC_4823</name>
</gene>
<organism evidence="2 3">
    <name type="scientific">Methylobacterium cerastii</name>
    <dbReference type="NCBI Taxonomy" id="932741"/>
    <lineage>
        <taxon>Bacteria</taxon>
        <taxon>Pseudomonadati</taxon>
        <taxon>Pseudomonadota</taxon>
        <taxon>Alphaproteobacteria</taxon>
        <taxon>Hyphomicrobiales</taxon>
        <taxon>Methylobacteriaceae</taxon>
        <taxon>Methylobacterium</taxon>
    </lineage>
</organism>
<name>A0ABQ4QNT4_9HYPH</name>
<protein>
    <recommendedName>
        <fullName evidence="4">PilN domain-containing protein</fullName>
    </recommendedName>
</protein>
<evidence type="ECO:0008006" key="4">
    <source>
        <dbReference type="Google" id="ProtNLM"/>
    </source>
</evidence>
<keyword evidence="1" id="KW-0472">Membrane</keyword>